<comment type="caution">
    <text evidence="7">The sequence shown here is derived from an EMBL/GenBank/DDBJ whole genome shotgun (WGS) entry which is preliminary data.</text>
</comment>
<accession>A0AAD3DWN6</accession>
<feature type="region of interest" description="Disordered" evidence="5">
    <location>
        <begin position="407"/>
        <end position="469"/>
    </location>
</feature>
<keyword evidence="2" id="KW-0489">Methyltransferase</keyword>
<dbReference type="GO" id="GO:0003723">
    <property type="term" value="F:RNA binding"/>
    <property type="evidence" value="ECO:0007669"/>
    <property type="project" value="InterPro"/>
</dbReference>
<keyword evidence="4" id="KW-0949">S-adenosyl-L-methionine</keyword>
<comment type="similarity">
    <text evidence="1">Belongs to the class IV-like SAM-binding methyltransferase superfamily. RNA methyltransferase TrmH family.</text>
</comment>
<feature type="compositionally biased region" description="Low complexity" evidence="5">
    <location>
        <begin position="301"/>
        <end position="342"/>
    </location>
</feature>
<dbReference type="InterPro" id="IPR001537">
    <property type="entry name" value="SpoU_MeTrfase"/>
</dbReference>
<feature type="region of interest" description="Disordered" evidence="5">
    <location>
        <begin position="226"/>
        <end position="346"/>
    </location>
</feature>
<dbReference type="Proteomes" id="UP001054857">
    <property type="component" value="Unassembled WGS sequence"/>
</dbReference>
<evidence type="ECO:0000313" key="8">
    <source>
        <dbReference type="Proteomes" id="UP001054857"/>
    </source>
</evidence>
<dbReference type="InterPro" id="IPR029026">
    <property type="entry name" value="tRNA_m1G_MTases_N"/>
</dbReference>
<dbReference type="GO" id="GO:0002128">
    <property type="term" value="P:tRNA nucleoside ribose methylation"/>
    <property type="evidence" value="ECO:0007669"/>
    <property type="project" value="TreeGrafter"/>
</dbReference>
<protein>
    <recommendedName>
        <fullName evidence="6">tRNA/rRNA methyltransferase SpoU type domain-containing protein</fullName>
    </recommendedName>
</protein>
<feature type="domain" description="tRNA/rRNA methyltransferase SpoU type" evidence="6">
    <location>
        <begin position="344"/>
        <end position="393"/>
    </location>
</feature>
<dbReference type="Gene3D" id="3.40.1280.10">
    <property type="match status" value="2"/>
</dbReference>
<feature type="compositionally biased region" description="Low complexity" evidence="5">
    <location>
        <begin position="247"/>
        <end position="278"/>
    </location>
</feature>
<dbReference type="EMBL" id="BMAR01000030">
    <property type="protein sequence ID" value="GFR49480.1"/>
    <property type="molecule type" value="Genomic_DNA"/>
</dbReference>
<dbReference type="GO" id="GO:0005829">
    <property type="term" value="C:cytosol"/>
    <property type="evidence" value="ECO:0007669"/>
    <property type="project" value="TreeGrafter"/>
</dbReference>
<dbReference type="AlphaFoldDB" id="A0AAD3DWN6"/>
<name>A0AAD3DWN6_9CHLO</name>
<sequence length="527" mass="53787">MHRLLHSMPLGMGQLERPNGCHISGLRIGATHRTKRAIGVNYASPVICNSDARGRTKWYGTYTEEQYLAQRQSEEREKWAASVRSLTGNLSQTSWDASPLADPPALLAGVTVVLMSPRKPVSVGTVARACGSFECEDMRIVMPRQDSYITRRHAKSASKGAQYILYGARHFDSIEEATADCDVRIAFTRWSQASSPHVYKVDINGLTSHPAVRRVLTQPLTAVDGGANNGPAVQPSSFAVPGEAEAEGASSTPGTASSSSPSSSSSSSSSAAAAANAGEESRHVGDLGQTVRSSCCGGGTSSTSTSSSSASSSMDQDSSTSSSSSSTSGQQPPQQLPTSGSPAPAAPKIALVFGREELGMSDEEVDGCEVCCSVPIGRLQESLSLSHAVSIALCALYQTRLQFLTSSSSSSGSVSSSSSSSTDSAPSRGCCSPGSSNSSSNSSSSSHSSSTGEGVRPEDVAAPYSSSGLGSYTATTAAAAAAAGGGGVTAGTAVAVTAEEAPPGVGKMNRRYVVDPSTGAIRVAANP</sequence>
<reference evidence="7 8" key="1">
    <citation type="journal article" date="2021" name="Sci. Rep.">
        <title>Genome sequencing of the multicellular alga Astrephomene provides insights into convergent evolution of germ-soma differentiation.</title>
        <authorList>
            <person name="Yamashita S."/>
            <person name="Yamamoto K."/>
            <person name="Matsuzaki R."/>
            <person name="Suzuki S."/>
            <person name="Yamaguchi H."/>
            <person name="Hirooka S."/>
            <person name="Minakuchi Y."/>
            <person name="Miyagishima S."/>
            <person name="Kawachi M."/>
            <person name="Toyoda A."/>
            <person name="Nozaki H."/>
        </authorList>
    </citation>
    <scope>NUCLEOTIDE SEQUENCE [LARGE SCALE GENOMIC DNA]</scope>
    <source>
        <strain evidence="7 8">NIES-4017</strain>
    </source>
</reference>
<dbReference type="InterPro" id="IPR004384">
    <property type="entry name" value="RNA_MeTrfase_TrmJ/LasT"/>
</dbReference>
<gene>
    <name evidence="7" type="ORF">Agub_g11419</name>
</gene>
<evidence type="ECO:0000256" key="1">
    <source>
        <dbReference type="ARBA" id="ARBA00007228"/>
    </source>
</evidence>
<keyword evidence="3" id="KW-0808">Transferase</keyword>
<feature type="compositionally biased region" description="Low complexity" evidence="5">
    <location>
        <begin position="407"/>
        <end position="450"/>
    </location>
</feature>
<keyword evidence="8" id="KW-1185">Reference proteome</keyword>
<dbReference type="SUPFAM" id="SSF75217">
    <property type="entry name" value="alpha/beta knot"/>
    <property type="match status" value="2"/>
</dbReference>
<dbReference type="InterPro" id="IPR029028">
    <property type="entry name" value="Alpha/beta_knot_MTases"/>
</dbReference>
<dbReference type="PANTHER" id="PTHR42786:SF2">
    <property type="entry name" value="TRNA (CYTIDINE_URIDINE-2'-O-)-METHYLTRANSFERASE TRMJ"/>
    <property type="match status" value="1"/>
</dbReference>
<evidence type="ECO:0000256" key="2">
    <source>
        <dbReference type="ARBA" id="ARBA00022603"/>
    </source>
</evidence>
<dbReference type="GO" id="GO:0008173">
    <property type="term" value="F:RNA methyltransferase activity"/>
    <property type="evidence" value="ECO:0007669"/>
    <property type="project" value="InterPro"/>
</dbReference>
<evidence type="ECO:0000313" key="7">
    <source>
        <dbReference type="EMBL" id="GFR49480.1"/>
    </source>
</evidence>
<evidence type="ECO:0000256" key="3">
    <source>
        <dbReference type="ARBA" id="ARBA00022679"/>
    </source>
</evidence>
<evidence type="ECO:0000256" key="4">
    <source>
        <dbReference type="ARBA" id="ARBA00022691"/>
    </source>
</evidence>
<evidence type="ECO:0000259" key="6">
    <source>
        <dbReference type="Pfam" id="PF00588"/>
    </source>
</evidence>
<organism evidence="7 8">
    <name type="scientific">Astrephomene gubernaculifera</name>
    <dbReference type="NCBI Taxonomy" id="47775"/>
    <lineage>
        <taxon>Eukaryota</taxon>
        <taxon>Viridiplantae</taxon>
        <taxon>Chlorophyta</taxon>
        <taxon>core chlorophytes</taxon>
        <taxon>Chlorophyceae</taxon>
        <taxon>CS clade</taxon>
        <taxon>Chlamydomonadales</taxon>
        <taxon>Astrephomenaceae</taxon>
        <taxon>Astrephomene</taxon>
    </lineage>
</organism>
<evidence type="ECO:0000256" key="5">
    <source>
        <dbReference type="SAM" id="MobiDB-lite"/>
    </source>
</evidence>
<proteinExistence type="inferred from homology"/>
<dbReference type="Pfam" id="PF00588">
    <property type="entry name" value="SpoU_methylase"/>
    <property type="match status" value="2"/>
</dbReference>
<feature type="domain" description="tRNA/rRNA methyltransferase SpoU type" evidence="6">
    <location>
        <begin position="110"/>
        <end position="203"/>
    </location>
</feature>
<dbReference type="PANTHER" id="PTHR42786">
    <property type="entry name" value="TRNA/RRNA METHYLTRANSFERASE"/>
    <property type="match status" value="1"/>
</dbReference>